<dbReference type="Pfam" id="PF02812">
    <property type="entry name" value="ELFV_dehydrog_N"/>
    <property type="match status" value="1"/>
</dbReference>
<feature type="active site" description="Proton donor" evidence="4">
    <location>
        <position position="106"/>
    </location>
</feature>
<dbReference type="InterPro" id="IPR033524">
    <property type="entry name" value="Glu/Leu/Phe/Val_DH_AS"/>
</dbReference>
<feature type="domain" description="Glutamate/phenylalanine/leucine/valine/L-tryptophan dehydrogenase C-terminal" evidence="8">
    <location>
        <begin position="183"/>
        <end position="413"/>
    </location>
</feature>
<dbReference type="PROSITE" id="PS00074">
    <property type="entry name" value="GLFV_DEHYDROGENASE"/>
    <property type="match status" value="1"/>
</dbReference>
<dbReference type="Proteomes" id="UP000269542">
    <property type="component" value="Chromosome"/>
</dbReference>
<dbReference type="FunFam" id="3.40.50.10860:FF:000003">
    <property type="entry name" value="Glutamate dehydrogenase"/>
    <property type="match status" value="1"/>
</dbReference>
<organism evidence="9 10">
    <name type="scientific">Trueperella bialowiezensis</name>
    <dbReference type="NCBI Taxonomy" id="312285"/>
    <lineage>
        <taxon>Bacteria</taxon>
        <taxon>Bacillati</taxon>
        <taxon>Actinomycetota</taxon>
        <taxon>Actinomycetes</taxon>
        <taxon>Actinomycetales</taxon>
        <taxon>Actinomycetaceae</taxon>
        <taxon>Trueperella</taxon>
    </lineage>
</organism>
<evidence type="ECO:0000256" key="5">
    <source>
        <dbReference type="PIRSR" id="PIRSR000185-2"/>
    </source>
</evidence>
<gene>
    <name evidence="9" type="primary">gdhA_1</name>
    <name evidence="9" type="ORF">NCTC13354_00680</name>
</gene>
<dbReference type="GO" id="GO:0000166">
    <property type="term" value="F:nucleotide binding"/>
    <property type="evidence" value="ECO:0007669"/>
    <property type="project" value="UniProtKB-KW"/>
</dbReference>
<dbReference type="PANTHER" id="PTHR11606">
    <property type="entry name" value="GLUTAMATE DEHYDROGENASE"/>
    <property type="match status" value="1"/>
</dbReference>
<keyword evidence="5" id="KW-0520">NAD</keyword>
<comment type="similarity">
    <text evidence="1 3 7">Belongs to the Glu/Leu/Phe/Val dehydrogenases family.</text>
</comment>
<dbReference type="Gene3D" id="3.40.50.720">
    <property type="entry name" value="NAD(P)-binding Rossmann-like Domain"/>
    <property type="match status" value="1"/>
</dbReference>
<feature type="binding site" evidence="5">
    <location>
        <position position="349"/>
    </location>
    <ligand>
        <name>substrate</name>
    </ligand>
</feature>
<keyword evidence="5" id="KW-0547">Nucleotide-binding</keyword>
<evidence type="ECO:0000256" key="3">
    <source>
        <dbReference type="PIRNR" id="PIRNR000185"/>
    </source>
</evidence>
<evidence type="ECO:0000256" key="6">
    <source>
        <dbReference type="PIRSR" id="PIRSR000185-3"/>
    </source>
</evidence>
<accession>A0A3S5EW07</accession>
<name>A0A3S5EW07_9ACTO</name>
<feature type="binding site" evidence="5">
    <location>
        <position position="70"/>
    </location>
    <ligand>
        <name>substrate</name>
    </ligand>
</feature>
<dbReference type="GO" id="GO:0006538">
    <property type="term" value="P:L-glutamate catabolic process"/>
    <property type="evidence" value="ECO:0007669"/>
    <property type="project" value="TreeGrafter"/>
</dbReference>
<proteinExistence type="inferred from homology"/>
<evidence type="ECO:0000256" key="1">
    <source>
        <dbReference type="ARBA" id="ARBA00006382"/>
    </source>
</evidence>
<protein>
    <recommendedName>
        <fullName evidence="3">Glutamate dehydrogenase</fullName>
    </recommendedName>
</protein>
<dbReference type="KEGG" id="tbw:NCTC13354_00680"/>
<keyword evidence="10" id="KW-1185">Reference proteome</keyword>
<feature type="site" description="Important for catalysis" evidence="6">
    <location>
        <position position="146"/>
    </location>
</feature>
<dbReference type="CDD" id="cd01076">
    <property type="entry name" value="NAD_bind_1_Glu_DH"/>
    <property type="match status" value="1"/>
</dbReference>
<evidence type="ECO:0000256" key="2">
    <source>
        <dbReference type="ARBA" id="ARBA00023002"/>
    </source>
</evidence>
<dbReference type="SMART" id="SM00839">
    <property type="entry name" value="ELFV_dehydrog"/>
    <property type="match status" value="1"/>
</dbReference>
<dbReference type="PANTHER" id="PTHR11606:SF13">
    <property type="entry name" value="GLUTAMATE DEHYDROGENASE 1, MITOCHONDRIAL"/>
    <property type="match status" value="1"/>
</dbReference>
<evidence type="ECO:0000259" key="8">
    <source>
        <dbReference type="SMART" id="SM00839"/>
    </source>
</evidence>
<dbReference type="InterPro" id="IPR046346">
    <property type="entry name" value="Aminoacid_DH-like_N_sf"/>
</dbReference>
<dbReference type="AlphaFoldDB" id="A0A3S5EW07"/>
<dbReference type="InterPro" id="IPR006095">
    <property type="entry name" value="Glu/Leu/Phe/Val/Trp_DH"/>
</dbReference>
<keyword evidence="2 3" id="KW-0560">Oxidoreductase</keyword>
<feature type="binding site" evidence="5">
    <location>
        <position position="94"/>
    </location>
    <ligand>
        <name>substrate</name>
    </ligand>
</feature>
<dbReference type="SUPFAM" id="SSF51735">
    <property type="entry name" value="NAD(P)-binding Rossmann-fold domains"/>
    <property type="match status" value="1"/>
</dbReference>
<dbReference type="GO" id="GO:0004352">
    <property type="term" value="F:glutamate dehydrogenase (NAD+) activity"/>
    <property type="evidence" value="ECO:0007669"/>
    <property type="project" value="TreeGrafter"/>
</dbReference>
<dbReference type="EMBL" id="LR134476">
    <property type="protein sequence ID" value="VEI12982.1"/>
    <property type="molecule type" value="Genomic_DNA"/>
</dbReference>
<dbReference type="Pfam" id="PF00208">
    <property type="entry name" value="ELFV_dehydrog"/>
    <property type="match status" value="1"/>
</dbReference>
<dbReference type="RefSeq" id="WP_241969072.1">
    <property type="nucleotide sequence ID" value="NZ_LR134476.1"/>
</dbReference>
<dbReference type="InterPro" id="IPR006096">
    <property type="entry name" value="Glu/Leu/Phe/Val/Trp_DH_C"/>
</dbReference>
<reference evidence="9 10" key="1">
    <citation type="submission" date="2018-12" db="EMBL/GenBank/DDBJ databases">
        <authorList>
            <consortium name="Pathogen Informatics"/>
        </authorList>
    </citation>
    <scope>NUCLEOTIDE SEQUENCE [LARGE SCALE GENOMIC DNA]</scope>
    <source>
        <strain evidence="9 10">NCTC13354</strain>
    </source>
</reference>
<dbReference type="SUPFAM" id="SSF53223">
    <property type="entry name" value="Aminoacid dehydrogenase-like, N-terminal domain"/>
    <property type="match status" value="1"/>
</dbReference>
<dbReference type="InterPro" id="IPR036291">
    <property type="entry name" value="NAD(P)-bd_dom_sf"/>
</dbReference>
<evidence type="ECO:0000313" key="9">
    <source>
        <dbReference type="EMBL" id="VEI12982.1"/>
    </source>
</evidence>
<dbReference type="InterPro" id="IPR033922">
    <property type="entry name" value="NAD_bind_Glu_DH"/>
</dbReference>
<dbReference type="Gene3D" id="3.40.50.10860">
    <property type="entry name" value="Leucine Dehydrogenase, chain A, domain 1"/>
    <property type="match status" value="1"/>
</dbReference>
<feature type="binding site" evidence="5">
    <location>
        <position position="190"/>
    </location>
    <ligand>
        <name>NAD(+)</name>
        <dbReference type="ChEBI" id="CHEBI:57540"/>
    </ligand>
</feature>
<evidence type="ECO:0000256" key="4">
    <source>
        <dbReference type="PIRSR" id="PIRSR000185-1"/>
    </source>
</evidence>
<dbReference type="InterPro" id="IPR006097">
    <property type="entry name" value="Glu/Leu/Phe/Val/Trp_DH_dimer"/>
</dbReference>
<dbReference type="PIRSF" id="PIRSF000185">
    <property type="entry name" value="Glu_DH"/>
    <property type="match status" value="1"/>
</dbReference>
<evidence type="ECO:0000256" key="7">
    <source>
        <dbReference type="RuleBase" id="RU004417"/>
    </source>
</evidence>
<sequence length="416" mass="44417">MSTTPTPYDDAKAQLKRAQEILGFSDDDYDLLATPRREVTVAVPVQRDDGTVEVLQGYRIQHNWSRGPGKGGIRYAANVDMEEVRALAMLMTWKAALLNLPYGGAKGGIAFDPADYSQAEIERITRRYVHELLPVIGPEIDIPAPDIGTNEQTMAWFMDTYSQAVGYTSPGVVTGKPVSLGGSLGRAEATSLGVYITTRAALEQLGIAEKDATVAVQGFGKVGRGAARFMDDAGMKVVAVSDVFGAVYNADGIDTAALADHVDETGKVVGFAGAEAMDPAELLLLDVDAVVPAAVEAVITGDNAAKVKAKIVVEGANGPTTAAGDEILNANGVLVVPDILANSGGVLVSYYEWVQSRDNFFWDLDRVRESQETAMLAVWDDVVAFAKEHDINLREAAVSMAVKRVLDAHNMRGLFP</sequence>
<evidence type="ECO:0000313" key="10">
    <source>
        <dbReference type="Proteomes" id="UP000269542"/>
    </source>
</evidence>
<dbReference type="InterPro" id="IPR014362">
    <property type="entry name" value="Glu_DH"/>
</dbReference>
<dbReference type="PRINTS" id="PR00082">
    <property type="entry name" value="GLFDHDRGNASE"/>
</dbReference>